<organism evidence="12 13">
    <name type="scientific">Vespula germanica</name>
    <name type="common">German yellow jacket</name>
    <name type="synonym">Paravespula germanica</name>
    <dbReference type="NCBI Taxonomy" id="30212"/>
    <lineage>
        <taxon>Eukaryota</taxon>
        <taxon>Metazoa</taxon>
        <taxon>Ecdysozoa</taxon>
        <taxon>Arthropoda</taxon>
        <taxon>Hexapoda</taxon>
        <taxon>Insecta</taxon>
        <taxon>Pterygota</taxon>
        <taxon>Neoptera</taxon>
        <taxon>Endopterygota</taxon>
        <taxon>Hymenoptera</taxon>
        <taxon>Apocrita</taxon>
        <taxon>Aculeata</taxon>
        <taxon>Vespoidea</taxon>
        <taxon>Vespidae</taxon>
        <taxon>Vespinae</taxon>
        <taxon>Vespula</taxon>
    </lineage>
</organism>
<keyword evidence="4" id="KW-0547">Nucleotide-binding</keyword>
<protein>
    <recommendedName>
        <fullName evidence="9">mitogen-activated protein kinase kinase</fullName>
        <ecNumber evidence="9">2.7.12.2</ecNumber>
    </recommendedName>
</protein>
<dbReference type="PROSITE" id="PS00108">
    <property type="entry name" value="PROTEIN_KINASE_ST"/>
    <property type="match status" value="1"/>
</dbReference>
<evidence type="ECO:0000256" key="1">
    <source>
        <dbReference type="ARBA" id="ARBA00022527"/>
    </source>
</evidence>
<reference evidence="12" key="1">
    <citation type="journal article" date="2020" name="G3 (Bethesda)">
        <title>High-Quality Assemblies for Three Invasive Social Wasps from the &lt;i&gt;Vespula&lt;/i&gt; Genus.</title>
        <authorList>
            <person name="Harrop T.W.R."/>
            <person name="Guhlin J."/>
            <person name="McLaughlin G.M."/>
            <person name="Permina E."/>
            <person name="Stockwell P."/>
            <person name="Gilligan J."/>
            <person name="Le Lec M.F."/>
            <person name="Gruber M.A.M."/>
            <person name="Quinn O."/>
            <person name="Lovegrove M."/>
            <person name="Duncan E.J."/>
            <person name="Remnant E.J."/>
            <person name="Van Eeckhoven J."/>
            <person name="Graham B."/>
            <person name="Knapp R.A."/>
            <person name="Langford K.W."/>
            <person name="Kronenberg Z."/>
            <person name="Press M.O."/>
            <person name="Eacker S.M."/>
            <person name="Wilson-Rankin E.E."/>
            <person name="Purcell J."/>
            <person name="Lester P.J."/>
            <person name="Dearden P.K."/>
        </authorList>
    </citation>
    <scope>NUCLEOTIDE SEQUENCE</scope>
    <source>
        <strain evidence="12">Linc-1</strain>
    </source>
</reference>
<dbReference type="GO" id="GO:0005524">
    <property type="term" value="F:ATP binding"/>
    <property type="evidence" value="ECO:0007669"/>
    <property type="project" value="UniProtKB-KW"/>
</dbReference>
<dbReference type="EMBL" id="JACSDZ010000015">
    <property type="protein sequence ID" value="KAF7386548.1"/>
    <property type="molecule type" value="Genomic_DNA"/>
</dbReference>
<dbReference type="GO" id="GO:0051403">
    <property type="term" value="P:stress-activated MAPK cascade"/>
    <property type="evidence" value="ECO:0007669"/>
    <property type="project" value="TreeGrafter"/>
</dbReference>
<comment type="similarity">
    <text evidence="8">Belongs to the protein kinase superfamily. STE Ser/Thr protein kinase family. MAP kinase kinase subfamily.</text>
</comment>
<dbReference type="PANTHER" id="PTHR48013">
    <property type="entry name" value="DUAL SPECIFICITY MITOGEN-ACTIVATED PROTEIN KINASE KINASE 5-RELATED"/>
    <property type="match status" value="1"/>
</dbReference>
<keyword evidence="1" id="KW-0723">Serine/threonine-protein kinase</keyword>
<evidence type="ECO:0000313" key="12">
    <source>
        <dbReference type="EMBL" id="KAF7386548.1"/>
    </source>
</evidence>
<name>A0A834JDB3_VESGE</name>
<keyword evidence="10" id="KW-1133">Transmembrane helix</keyword>
<feature type="transmembrane region" description="Helical" evidence="10">
    <location>
        <begin position="20"/>
        <end position="43"/>
    </location>
</feature>
<keyword evidence="7" id="KW-0829">Tyrosine-protein kinase</keyword>
<dbReference type="CDD" id="cd06617">
    <property type="entry name" value="PKc_MKK3_6"/>
    <property type="match status" value="1"/>
</dbReference>
<evidence type="ECO:0000256" key="5">
    <source>
        <dbReference type="ARBA" id="ARBA00022777"/>
    </source>
</evidence>
<dbReference type="EC" id="2.7.12.2" evidence="9"/>
<evidence type="ECO:0000256" key="9">
    <source>
        <dbReference type="ARBA" id="ARBA00038999"/>
    </source>
</evidence>
<evidence type="ECO:0000313" key="13">
    <source>
        <dbReference type="Proteomes" id="UP000617340"/>
    </source>
</evidence>
<dbReference type="GO" id="GO:0004713">
    <property type="term" value="F:protein tyrosine kinase activity"/>
    <property type="evidence" value="ECO:0007669"/>
    <property type="project" value="UniProtKB-KW"/>
</dbReference>
<evidence type="ECO:0000256" key="2">
    <source>
        <dbReference type="ARBA" id="ARBA00022553"/>
    </source>
</evidence>
<keyword evidence="10" id="KW-0472">Membrane</keyword>
<dbReference type="PANTHER" id="PTHR48013:SF11">
    <property type="entry name" value="LICORNE"/>
    <property type="match status" value="1"/>
</dbReference>
<comment type="caution">
    <text evidence="12">The sequence shown here is derived from an EMBL/GenBank/DDBJ whole genome shotgun (WGS) entry which is preliminary data.</text>
</comment>
<dbReference type="GO" id="GO:0004674">
    <property type="term" value="F:protein serine/threonine kinase activity"/>
    <property type="evidence" value="ECO:0007669"/>
    <property type="project" value="UniProtKB-KW"/>
</dbReference>
<proteinExistence type="inferred from homology"/>
<dbReference type="Proteomes" id="UP000617340">
    <property type="component" value="Unassembled WGS sequence"/>
</dbReference>
<evidence type="ECO:0000256" key="4">
    <source>
        <dbReference type="ARBA" id="ARBA00022741"/>
    </source>
</evidence>
<keyword evidence="6" id="KW-0067">ATP-binding</keyword>
<dbReference type="InterPro" id="IPR000719">
    <property type="entry name" value="Prot_kinase_dom"/>
</dbReference>
<keyword evidence="2" id="KW-0597">Phosphoprotein</keyword>
<sequence>MGRKWNFKRCLQNQRSNIIINRISQVIVVVAALIFVNTFSLSFKFVKNFIFGQRSFGILSLPSLELVCVCVCVCYNRTPPRNLDKRTTITIGEKTFVVEADDLETLCILGRGAYGVVDKMRHKQSGTIMAVKRITATVNTQEQKRLLMDLDISMRSSACLYTVQFYGALFREGDVWICMEVMDMSLDKFYTKVYKHGHAIPEDILGKVAFAVVSALHYLYSKLRVIHRDVKPSNILINREGEVKICDFGISGYLVDSVAKTIDAGCKPYMAPERIDPSGNPSQYDIRSDVWSLGISLVELATGKFPYESWGTPFEQLKQVVKDEAPKLPPGKFSSSFEEFINKCLMKDYTARPNYSQLLELSFIKEHAKKDTDVAEFVGQILDLPELEQLA</sequence>
<keyword evidence="13" id="KW-1185">Reference proteome</keyword>
<keyword evidence="5" id="KW-0418">Kinase</keyword>
<dbReference type="InterPro" id="IPR008271">
    <property type="entry name" value="Ser/Thr_kinase_AS"/>
</dbReference>
<dbReference type="AlphaFoldDB" id="A0A834JDB3"/>
<accession>A0A834JDB3</accession>
<dbReference type="FunFam" id="3.30.200.20:FF:000126">
    <property type="entry name" value="Dual specificity mitogen-activated protein kinase kinase 4"/>
    <property type="match status" value="1"/>
</dbReference>
<evidence type="ECO:0000256" key="7">
    <source>
        <dbReference type="ARBA" id="ARBA00023137"/>
    </source>
</evidence>
<dbReference type="PROSITE" id="PS50011">
    <property type="entry name" value="PROTEIN_KINASE_DOM"/>
    <property type="match status" value="1"/>
</dbReference>
<dbReference type="Gene3D" id="3.30.200.20">
    <property type="entry name" value="Phosphorylase Kinase, domain 1"/>
    <property type="match status" value="1"/>
</dbReference>
<dbReference type="Gene3D" id="1.10.510.10">
    <property type="entry name" value="Transferase(Phosphotransferase) domain 1"/>
    <property type="match status" value="1"/>
</dbReference>
<evidence type="ECO:0000256" key="8">
    <source>
        <dbReference type="ARBA" id="ARBA00038035"/>
    </source>
</evidence>
<dbReference type="SMART" id="SM00220">
    <property type="entry name" value="S_TKc"/>
    <property type="match status" value="1"/>
</dbReference>
<evidence type="ECO:0000256" key="3">
    <source>
        <dbReference type="ARBA" id="ARBA00022679"/>
    </source>
</evidence>
<gene>
    <name evidence="12" type="ORF">HZH68_013680</name>
</gene>
<evidence type="ECO:0000259" key="11">
    <source>
        <dbReference type="PROSITE" id="PS50011"/>
    </source>
</evidence>
<dbReference type="SUPFAM" id="SSF56112">
    <property type="entry name" value="Protein kinase-like (PK-like)"/>
    <property type="match status" value="1"/>
</dbReference>
<evidence type="ECO:0000256" key="10">
    <source>
        <dbReference type="SAM" id="Phobius"/>
    </source>
</evidence>
<dbReference type="FunFam" id="1.10.510.10:FF:000158">
    <property type="entry name" value="Dual specificity mitogen-activated protein kinase kinase 6"/>
    <property type="match status" value="1"/>
</dbReference>
<keyword evidence="3" id="KW-0808">Transferase</keyword>
<feature type="domain" description="Protein kinase" evidence="11">
    <location>
        <begin position="103"/>
        <end position="364"/>
    </location>
</feature>
<keyword evidence="10" id="KW-0812">Transmembrane</keyword>
<dbReference type="InterPro" id="IPR011009">
    <property type="entry name" value="Kinase-like_dom_sf"/>
</dbReference>
<evidence type="ECO:0000256" key="6">
    <source>
        <dbReference type="ARBA" id="ARBA00022840"/>
    </source>
</evidence>
<dbReference type="GO" id="GO:0004708">
    <property type="term" value="F:MAP kinase kinase activity"/>
    <property type="evidence" value="ECO:0007669"/>
    <property type="project" value="UniProtKB-EC"/>
</dbReference>
<dbReference type="Pfam" id="PF00069">
    <property type="entry name" value="Pkinase"/>
    <property type="match status" value="1"/>
</dbReference>